<dbReference type="EMBL" id="KN836479">
    <property type="protein sequence ID" value="KIK31991.1"/>
    <property type="molecule type" value="Genomic_DNA"/>
</dbReference>
<keyword evidence="3" id="KW-1185">Reference proteome</keyword>
<sequence length="139" mass="16489">MEGRAQRQPEVDEERRHREEAERKAIEAESRADEERRQREEEKRKADAENRRADEERRQREEAEREYEAELNRMRARMAELERRAVGLGDTRREMSKNGLTDASNVFASTSSEHAVDLWDLADTNRLVPQAGLWRRVRA</sequence>
<proteinExistence type="predicted"/>
<feature type="region of interest" description="Disordered" evidence="1">
    <location>
        <begin position="1"/>
        <end position="67"/>
    </location>
</feature>
<dbReference type="HOGENOM" id="CLU_1846419_0_0_1"/>
<name>A0A0C9ZRS4_9AGAM</name>
<evidence type="ECO:0000313" key="3">
    <source>
        <dbReference type="Proteomes" id="UP000054485"/>
    </source>
</evidence>
<dbReference type="Proteomes" id="UP000054485">
    <property type="component" value="Unassembled WGS sequence"/>
</dbReference>
<evidence type="ECO:0000313" key="2">
    <source>
        <dbReference type="EMBL" id="KIK31991.1"/>
    </source>
</evidence>
<reference evidence="2 3" key="1">
    <citation type="submission" date="2014-04" db="EMBL/GenBank/DDBJ databases">
        <authorList>
            <consortium name="DOE Joint Genome Institute"/>
            <person name="Kuo A."/>
            <person name="Ruytinx J."/>
            <person name="Rineau F."/>
            <person name="Colpaert J."/>
            <person name="Kohler A."/>
            <person name="Nagy L.G."/>
            <person name="Floudas D."/>
            <person name="Copeland A."/>
            <person name="Barry K.W."/>
            <person name="Cichocki N."/>
            <person name="Veneault-Fourrey C."/>
            <person name="LaButti K."/>
            <person name="Lindquist E.A."/>
            <person name="Lipzen A."/>
            <person name="Lundell T."/>
            <person name="Morin E."/>
            <person name="Murat C."/>
            <person name="Sun H."/>
            <person name="Tunlid A."/>
            <person name="Henrissat B."/>
            <person name="Grigoriev I.V."/>
            <person name="Hibbett D.S."/>
            <person name="Martin F."/>
            <person name="Nordberg H.P."/>
            <person name="Cantor M.N."/>
            <person name="Hua S.X."/>
        </authorList>
    </citation>
    <scope>NUCLEOTIDE SEQUENCE [LARGE SCALE GENOMIC DNA]</scope>
    <source>
        <strain evidence="2 3">UH-Slu-Lm8-n1</strain>
    </source>
</reference>
<evidence type="ECO:0000256" key="1">
    <source>
        <dbReference type="SAM" id="MobiDB-lite"/>
    </source>
</evidence>
<accession>A0A0C9ZRS4</accession>
<organism evidence="2 3">
    <name type="scientific">Suillus luteus UH-Slu-Lm8-n1</name>
    <dbReference type="NCBI Taxonomy" id="930992"/>
    <lineage>
        <taxon>Eukaryota</taxon>
        <taxon>Fungi</taxon>
        <taxon>Dikarya</taxon>
        <taxon>Basidiomycota</taxon>
        <taxon>Agaricomycotina</taxon>
        <taxon>Agaricomycetes</taxon>
        <taxon>Agaricomycetidae</taxon>
        <taxon>Boletales</taxon>
        <taxon>Suillineae</taxon>
        <taxon>Suillaceae</taxon>
        <taxon>Suillus</taxon>
    </lineage>
</organism>
<gene>
    <name evidence="2" type="ORF">CY34DRAFT_19379</name>
</gene>
<reference evidence="3" key="2">
    <citation type="submission" date="2015-01" db="EMBL/GenBank/DDBJ databases">
        <title>Evolutionary Origins and Diversification of the Mycorrhizal Mutualists.</title>
        <authorList>
            <consortium name="DOE Joint Genome Institute"/>
            <consortium name="Mycorrhizal Genomics Consortium"/>
            <person name="Kohler A."/>
            <person name="Kuo A."/>
            <person name="Nagy L.G."/>
            <person name="Floudas D."/>
            <person name="Copeland A."/>
            <person name="Barry K.W."/>
            <person name="Cichocki N."/>
            <person name="Veneault-Fourrey C."/>
            <person name="LaButti K."/>
            <person name="Lindquist E.A."/>
            <person name="Lipzen A."/>
            <person name="Lundell T."/>
            <person name="Morin E."/>
            <person name="Murat C."/>
            <person name="Riley R."/>
            <person name="Ohm R."/>
            <person name="Sun H."/>
            <person name="Tunlid A."/>
            <person name="Henrissat B."/>
            <person name="Grigoriev I.V."/>
            <person name="Hibbett D.S."/>
            <person name="Martin F."/>
        </authorList>
    </citation>
    <scope>NUCLEOTIDE SEQUENCE [LARGE SCALE GENOMIC DNA]</scope>
    <source>
        <strain evidence="3">UH-Slu-Lm8-n1</strain>
    </source>
</reference>
<dbReference type="InParanoid" id="A0A0C9ZRS4"/>
<dbReference type="AlphaFoldDB" id="A0A0C9ZRS4"/>
<protein>
    <submittedName>
        <fullName evidence="2">Uncharacterized protein</fullName>
    </submittedName>
</protein>